<evidence type="ECO:0008006" key="5">
    <source>
        <dbReference type="Google" id="ProtNLM"/>
    </source>
</evidence>
<dbReference type="Proteomes" id="UP000198506">
    <property type="component" value="Unassembled WGS sequence"/>
</dbReference>
<dbReference type="InterPro" id="IPR021449">
    <property type="entry name" value="DUF3099"/>
</dbReference>
<evidence type="ECO:0000256" key="1">
    <source>
        <dbReference type="SAM" id="MobiDB-lite"/>
    </source>
</evidence>
<dbReference type="EMBL" id="FOZN01000004">
    <property type="protein sequence ID" value="SFS18337.1"/>
    <property type="molecule type" value="Genomic_DNA"/>
</dbReference>
<evidence type="ECO:0000313" key="3">
    <source>
        <dbReference type="EMBL" id="SFS18337.1"/>
    </source>
</evidence>
<keyword evidence="2" id="KW-0472">Membrane</keyword>
<feature type="compositionally biased region" description="Low complexity" evidence="1">
    <location>
        <begin position="76"/>
        <end position="95"/>
    </location>
</feature>
<reference evidence="3 4" key="1">
    <citation type="submission" date="2016-10" db="EMBL/GenBank/DDBJ databases">
        <authorList>
            <person name="Varghese N."/>
            <person name="Submissions S."/>
        </authorList>
    </citation>
    <scope>NUCLEOTIDE SEQUENCE [LARGE SCALE GENOMIC DNA]</scope>
    <source>
        <strain evidence="3 4">IAM 15147</strain>
    </source>
</reference>
<comment type="caution">
    <text evidence="3">The sequence shown here is derived from an EMBL/GenBank/DDBJ whole genome shotgun (WGS) entry which is preliminary data.</text>
</comment>
<organism evidence="3 4">
    <name type="scientific">Agrococcus baldri</name>
    <dbReference type="NCBI Taxonomy" id="153730"/>
    <lineage>
        <taxon>Bacteria</taxon>
        <taxon>Bacillati</taxon>
        <taxon>Actinomycetota</taxon>
        <taxon>Actinomycetes</taxon>
        <taxon>Micrococcales</taxon>
        <taxon>Microbacteriaceae</taxon>
        <taxon>Agrococcus</taxon>
    </lineage>
</organism>
<feature type="transmembrane region" description="Helical" evidence="2">
    <location>
        <begin position="37"/>
        <end position="56"/>
    </location>
</feature>
<protein>
    <recommendedName>
        <fullName evidence="5">DUF3099 domain-containing protein</fullName>
    </recommendedName>
</protein>
<sequence length="95" mass="10275">MSPDEDRQRRFRTYFWMMVVRVAAFGVFFIVPDWWKLIPAALAVFLPFFAVVVANVSTRPTTDGLEAPNALPPGPSAAASAPPETGGAAPRGDVL</sequence>
<feature type="transmembrane region" description="Helical" evidence="2">
    <location>
        <begin position="12"/>
        <end position="31"/>
    </location>
</feature>
<dbReference type="Pfam" id="PF11298">
    <property type="entry name" value="DUF3099"/>
    <property type="match status" value="1"/>
</dbReference>
<accession>A0AA94L0K5</accession>
<name>A0AA94L0K5_9MICO</name>
<feature type="region of interest" description="Disordered" evidence="1">
    <location>
        <begin position="63"/>
        <end position="95"/>
    </location>
</feature>
<keyword evidence="2" id="KW-1133">Transmembrane helix</keyword>
<evidence type="ECO:0000313" key="4">
    <source>
        <dbReference type="Proteomes" id="UP000198506"/>
    </source>
</evidence>
<evidence type="ECO:0000256" key="2">
    <source>
        <dbReference type="SAM" id="Phobius"/>
    </source>
</evidence>
<gene>
    <name evidence="3" type="ORF">SAMN04487783_2614</name>
</gene>
<dbReference type="AlphaFoldDB" id="A0AA94L0K5"/>
<keyword evidence="4" id="KW-1185">Reference proteome</keyword>
<keyword evidence="2" id="KW-0812">Transmembrane</keyword>
<proteinExistence type="predicted"/>